<dbReference type="AlphaFoldDB" id="A0A644VIM3"/>
<dbReference type="InterPro" id="IPR039424">
    <property type="entry name" value="SBP_5"/>
</dbReference>
<gene>
    <name evidence="7" type="ORF">SDC9_36564</name>
</gene>
<dbReference type="Gene3D" id="3.90.76.10">
    <property type="entry name" value="Dipeptide-binding Protein, Domain 1"/>
    <property type="match status" value="1"/>
</dbReference>
<evidence type="ECO:0000256" key="5">
    <source>
        <dbReference type="SAM" id="MobiDB-lite"/>
    </source>
</evidence>
<dbReference type="FunFam" id="3.10.105.10:FF:000001">
    <property type="entry name" value="Oligopeptide ABC transporter, oligopeptide-binding protein"/>
    <property type="match status" value="1"/>
</dbReference>
<evidence type="ECO:0000256" key="4">
    <source>
        <dbReference type="ARBA" id="ARBA00022729"/>
    </source>
</evidence>
<keyword evidence="4" id="KW-0732">Signal</keyword>
<dbReference type="SUPFAM" id="SSF53850">
    <property type="entry name" value="Periplasmic binding protein-like II"/>
    <property type="match status" value="1"/>
</dbReference>
<evidence type="ECO:0000313" key="7">
    <source>
        <dbReference type="EMBL" id="MPL90512.1"/>
    </source>
</evidence>
<dbReference type="PANTHER" id="PTHR30290">
    <property type="entry name" value="PERIPLASMIC BINDING COMPONENT OF ABC TRANSPORTER"/>
    <property type="match status" value="1"/>
</dbReference>
<evidence type="ECO:0000259" key="6">
    <source>
        <dbReference type="Pfam" id="PF00496"/>
    </source>
</evidence>
<dbReference type="GO" id="GO:1904680">
    <property type="term" value="F:peptide transmembrane transporter activity"/>
    <property type="evidence" value="ECO:0007669"/>
    <property type="project" value="TreeGrafter"/>
</dbReference>
<comment type="similarity">
    <text evidence="2">Belongs to the bacterial solute-binding protein 5 family.</text>
</comment>
<dbReference type="Pfam" id="PF00496">
    <property type="entry name" value="SBP_bac_5"/>
    <property type="match status" value="1"/>
</dbReference>
<comment type="caution">
    <text evidence="7">The sequence shown here is derived from an EMBL/GenBank/DDBJ whole genome shotgun (WGS) entry which is preliminary data.</text>
</comment>
<dbReference type="InterPro" id="IPR000914">
    <property type="entry name" value="SBP_5_dom"/>
</dbReference>
<evidence type="ECO:0000256" key="2">
    <source>
        <dbReference type="ARBA" id="ARBA00005695"/>
    </source>
</evidence>
<reference evidence="7" key="1">
    <citation type="submission" date="2019-08" db="EMBL/GenBank/DDBJ databases">
        <authorList>
            <person name="Kucharzyk K."/>
            <person name="Murdoch R.W."/>
            <person name="Higgins S."/>
            <person name="Loffler F."/>
        </authorList>
    </citation>
    <scope>NUCLEOTIDE SEQUENCE</scope>
</reference>
<evidence type="ECO:0000256" key="3">
    <source>
        <dbReference type="ARBA" id="ARBA00022448"/>
    </source>
</evidence>
<dbReference type="GO" id="GO:0030288">
    <property type="term" value="C:outer membrane-bounded periplasmic space"/>
    <property type="evidence" value="ECO:0007669"/>
    <property type="project" value="TreeGrafter"/>
</dbReference>
<sequence>MQFHVTHRPAGSTEDADFIRKYHRQHGSAWSDSALRRRLLYPVELWGRTLPVLHEAARVQARLGSKRDRHENAHRIEPVALERRAGLEARGKVEPARRGEAVLRTGLEAEPGIPCRPRLGHQMAEQHPRQPPPAQLIEHMHRLDLGMGRVDALQRPHADGPPLLAHHVKQDAGCRERVGGQHVDRLGRGIGVHRLGMARMQQRELLLHRVLERDGDHVLPPRGDRPSIWGPFSPLRRAKERWVVAGQAASAGAAAAEVPRRRATGGDPRRRRVIRRRASCGRRQAAASIPHPIPRGAPSLPPRAHPGGFMKLSAAISTLALLAAAPAGVAATVPEGTKLAANQSYTFWLLDAIKSMDPQINTDVEGSDIVRNLFEGLYNEGPKGELVPGVATGFDLSDDKTVYTFHLRPEAKWSDGKPVTAQDFVYAWRRLADPKTASEYAWYMELMQVKNAAAITAGEKPVEELGVKAVDDHTLEVTIETPLPYFPQMLVHGSTFPVREDVIAKYGQDWTKAGNLVGNGAYVLSQHLLGERIEMDKAPTYWDAGHTVMAHLTALTINDKNAALTRYLAGELDRVEIPAGQYPRLKKEYPDQAISSPYSCSYTYLVNLSDKGPEALKDVRVRKALSYAINRDVIVDNVLQGGQKPAYNWTHWATAGFQMPDIDYAHWTQKERTEKAKELLAEAGYGPDHPLKLTLNYNTSDDHKKIAIAVQQFWKPLGVALTLNNMEWKVHTDKMQNQDFDLARYAWCGDYNEASTYLDFFTSYSGHNNGKFLNADYDRIMKESKTAADPQPLYTEAEQILADEMPLLPIYHYAKVDMVKADIKGLPTENVMQTWYGKDLYRVAP</sequence>
<dbReference type="GO" id="GO:0015833">
    <property type="term" value="P:peptide transport"/>
    <property type="evidence" value="ECO:0007669"/>
    <property type="project" value="TreeGrafter"/>
</dbReference>
<protein>
    <recommendedName>
        <fullName evidence="6">Solute-binding protein family 5 domain-containing protein</fullName>
    </recommendedName>
</protein>
<organism evidence="7">
    <name type="scientific">bioreactor metagenome</name>
    <dbReference type="NCBI Taxonomy" id="1076179"/>
    <lineage>
        <taxon>unclassified sequences</taxon>
        <taxon>metagenomes</taxon>
        <taxon>ecological metagenomes</taxon>
    </lineage>
</organism>
<proteinExistence type="inferred from homology"/>
<dbReference type="PANTHER" id="PTHR30290:SF10">
    <property type="entry name" value="PERIPLASMIC OLIGOPEPTIDE-BINDING PROTEIN-RELATED"/>
    <property type="match status" value="1"/>
</dbReference>
<dbReference type="EMBL" id="VSSQ01000306">
    <property type="protein sequence ID" value="MPL90512.1"/>
    <property type="molecule type" value="Genomic_DNA"/>
</dbReference>
<feature type="domain" description="Solute-binding protein family 5" evidence="6">
    <location>
        <begin position="385"/>
        <end position="767"/>
    </location>
</feature>
<accession>A0A644VIM3</accession>
<name>A0A644VIM3_9ZZZZ</name>
<feature type="region of interest" description="Disordered" evidence="5">
    <location>
        <begin position="278"/>
        <end position="298"/>
    </location>
</feature>
<evidence type="ECO:0000256" key="1">
    <source>
        <dbReference type="ARBA" id="ARBA00004196"/>
    </source>
</evidence>
<dbReference type="Gene3D" id="3.10.105.10">
    <property type="entry name" value="Dipeptide-binding Protein, Domain 3"/>
    <property type="match status" value="1"/>
</dbReference>
<dbReference type="Gene3D" id="3.40.190.10">
    <property type="entry name" value="Periplasmic binding protein-like II"/>
    <property type="match status" value="1"/>
</dbReference>
<comment type="subcellular location">
    <subcellularLocation>
        <location evidence="1">Cell envelope</location>
    </subcellularLocation>
</comment>
<keyword evidence="3" id="KW-0813">Transport</keyword>
<dbReference type="CDD" id="cd08504">
    <property type="entry name" value="PBP2_OppA"/>
    <property type="match status" value="1"/>
</dbReference>
<dbReference type="FunFam" id="3.90.76.10:FF:000001">
    <property type="entry name" value="Oligopeptide ABC transporter substrate-binding protein"/>
    <property type="match status" value="1"/>
</dbReference>